<evidence type="ECO:0000256" key="2">
    <source>
        <dbReference type="ARBA" id="ARBA00023125"/>
    </source>
</evidence>
<dbReference type="SMART" id="SM00418">
    <property type="entry name" value="HTH_ARSR"/>
    <property type="match status" value="1"/>
</dbReference>
<evidence type="ECO:0000256" key="1">
    <source>
        <dbReference type="ARBA" id="ARBA00023015"/>
    </source>
</evidence>
<evidence type="ECO:0000256" key="4">
    <source>
        <dbReference type="SAM" id="MobiDB-lite"/>
    </source>
</evidence>
<keyword evidence="2" id="KW-0238">DNA-binding</keyword>
<sequence length="376" mass="41424">MGWWHVDADTLAASRFTLSPLSETVAAVMSLERGEPAHPGDQHWLNLHRPAYRERLAADPTTAQLIRAALGRFWLADYLTPTPTGDLTPTDDATPVLETELSLVRSTPPAMARAHLTRSLAGPLPALLDRSDLPERTADLLHWVWTETVLPTWPRRRRILEADVIARLQHLTRGGWAAALDGMRPGVRWLGEGRLQVNVDEYPPRDLTGTQLFLVPVTPQHGWVSWNARTHAITYPCTGALTLAPRHPTPVPASLPSPHSPFHSPSRRPGPPARDTRPAPPHPVTPPLAPEALTRLLGPVRATVLTLLDTPKSTTHLVALTGQALGTIGRHLKILHDAHLVERRRAGRSVLYYRTPTAEALLSAQHPPTQHPPTQR</sequence>
<proteinExistence type="predicted"/>
<dbReference type="SUPFAM" id="SSF46785">
    <property type="entry name" value="Winged helix' DNA-binding domain"/>
    <property type="match status" value="1"/>
</dbReference>
<keyword evidence="3" id="KW-0804">Transcription</keyword>
<reference evidence="6 7" key="1">
    <citation type="submission" date="2015-06" db="EMBL/GenBank/DDBJ databases">
        <title>Cloning and characterization of the uncialamcin biosynthetic gene cluster.</title>
        <authorList>
            <person name="Yan X."/>
            <person name="Huang T."/>
            <person name="Ge H."/>
            <person name="Shen B."/>
        </authorList>
    </citation>
    <scope>NUCLEOTIDE SEQUENCE [LARGE SCALE GENOMIC DNA]</scope>
    <source>
        <strain evidence="6 7">DCA2648</strain>
    </source>
</reference>
<dbReference type="RefSeq" id="WP_073795167.1">
    <property type="nucleotide sequence ID" value="NZ_LFBV01000012.1"/>
</dbReference>
<feature type="compositionally biased region" description="Pro residues" evidence="4">
    <location>
        <begin position="247"/>
        <end position="259"/>
    </location>
</feature>
<accession>A0A1Q4UXW5</accession>
<gene>
    <name evidence="6" type="ORF">AB852_34680</name>
</gene>
<dbReference type="Gene3D" id="1.10.10.10">
    <property type="entry name" value="Winged helix-like DNA-binding domain superfamily/Winged helix DNA-binding domain"/>
    <property type="match status" value="1"/>
</dbReference>
<dbReference type="Proteomes" id="UP000186455">
    <property type="component" value="Unassembled WGS sequence"/>
</dbReference>
<protein>
    <submittedName>
        <fullName evidence="6">ArsR family transcriptional regulator</fullName>
    </submittedName>
</protein>
<dbReference type="InterPro" id="IPR001845">
    <property type="entry name" value="HTH_ArsR_DNA-bd_dom"/>
</dbReference>
<evidence type="ECO:0000313" key="7">
    <source>
        <dbReference type="Proteomes" id="UP000186455"/>
    </source>
</evidence>
<dbReference type="GO" id="GO:0003700">
    <property type="term" value="F:DNA-binding transcription factor activity"/>
    <property type="evidence" value="ECO:0007669"/>
    <property type="project" value="InterPro"/>
</dbReference>
<evidence type="ECO:0000259" key="5">
    <source>
        <dbReference type="SMART" id="SM00418"/>
    </source>
</evidence>
<dbReference type="CDD" id="cd00090">
    <property type="entry name" value="HTH_ARSR"/>
    <property type="match status" value="1"/>
</dbReference>
<dbReference type="InterPro" id="IPR051011">
    <property type="entry name" value="Metal_resp_trans_reg"/>
</dbReference>
<dbReference type="GO" id="GO:0003677">
    <property type="term" value="F:DNA binding"/>
    <property type="evidence" value="ECO:0007669"/>
    <property type="project" value="UniProtKB-KW"/>
</dbReference>
<feature type="domain" description="HTH arsR-type" evidence="5">
    <location>
        <begin position="291"/>
        <end position="366"/>
    </location>
</feature>
<comment type="caution">
    <text evidence="6">The sequence shown here is derived from an EMBL/GenBank/DDBJ whole genome shotgun (WGS) entry which is preliminary data.</text>
</comment>
<feature type="region of interest" description="Disordered" evidence="4">
    <location>
        <begin position="246"/>
        <end position="290"/>
    </location>
</feature>
<dbReference type="PANTHER" id="PTHR43132">
    <property type="entry name" value="ARSENICAL RESISTANCE OPERON REPRESSOR ARSR-RELATED"/>
    <property type="match status" value="1"/>
</dbReference>
<organism evidence="6 7">
    <name type="scientific">Streptomyces uncialis</name>
    <dbReference type="NCBI Taxonomy" id="1048205"/>
    <lineage>
        <taxon>Bacteria</taxon>
        <taxon>Bacillati</taxon>
        <taxon>Actinomycetota</taxon>
        <taxon>Actinomycetes</taxon>
        <taxon>Kitasatosporales</taxon>
        <taxon>Streptomycetaceae</taxon>
        <taxon>Streptomyces</taxon>
    </lineage>
</organism>
<name>A0A1Q4UXW5_9ACTN</name>
<evidence type="ECO:0000256" key="3">
    <source>
        <dbReference type="ARBA" id="ARBA00023163"/>
    </source>
</evidence>
<dbReference type="PANTHER" id="PTHR43132:SF6">
    <property type="entry name" value="HTH-TYPE TRANSCRIPTIONAL REPRESSOR CZRA"/>
    <property type="match status" value="1"/>
</dbReference>
<dbReference type="STRING" id="1048205.AB852_34680"/>
<dbReference type="InterPro" id="IPR036388">
    <property type="entry name" value="WH-like_DNA-bd_sf"/>
</dbReference>
<dbReference type="EMBL" id="LFBV01000012">
    <property type="protein sequence ID" value="OKH90349.1"/>
    <property type="molecule type" value="Genomic_DNA"/>
</dbReference>
<dbReference type="AlphaFoldDB" id="A0A1Q4UXW5"/>
<feature type="compositionally biased region" description="Pro residues" evidence="4">
    <location>
        <begin position="268"/>
        <end position="289"/>
    </location>
</feature>
<keyword evidence="7" id="KW-1185">Reference proteome</keyword>
<dbReference type="InterPro" id="IPR011991">
    <property type="entry name" value="ArsR-like_HTH"/>
</dbReference>
<evidence type="ECO:0000313" key="6">
    <source>
        <dbReference type="EMBL" id="OKH90349.1"/>
    </source>
</evidence>
<keyword evidence="1" id="KW-0805">Transcription regulation</keyword>
<dbReference type="InterPro" id="IPR036390">
    <property type="entry name" value="WH_DNA-bd_sf"/>
</dbReference>